<dbReference type="EMBL" id="JAMKOV010000002">
    <property type="protein sequence ID" value="KAI8043328.1"/>
    <property type="molecule type" value="Genomic_DNA"/>
</dbReference>
<dbReference type="AlphaFoldDB" id="A0A9P9YV36"/>
<evidence type="ECO:0000313" key="2">
    <source>
        <dbReference type="Proteomes" id="UP001059596"/>
    </source>
</evidence>
<protein>
    <submittedName>
        <fullName evidence="1">Uncharacterized protein</fullName>
    </submittedName>
</protein>
<gene>
    <name evidence="1" type="ORF">M5D96_004657</name>
</gene>
<comment type="caution">
    <text evidence="1">The sequence shown here is derived from an EMBL/GenBank/DDBJ whole genome shotgun (WGS) entry which is preliminary data.</text>
</comment>
<keyword evidence="2" id="KW-1185">Reference proteome</keyword>
<accession>A0A9P9YV36</accession>
<reference evidence="1" key="1">
    <citation type="journal article" date="2023" name="Genome Biol. Evol.">
        <title>Long-read-based Genome Assembly of Drosophila gunungcola Reveals Fewer Chemosensory Genes in Flower-breeding Species.</title>
        <authorList>
            <person name="Negi A."/>
            <person name="Liao B.Y."/>
            <person name="Yeh S.D."/>
        </authorList>
    </citation>
    <scope>NUCLEOTIDE SEQUENCE</scope>
    <source>
        <strain evidence="1">Sukarami</strain>
    </source>
</reference>
<organism evidence="1 2">
    <name type="scientific">Drosophila gunungcola</name>
    <name type="common">fruit fly</name>
    <dbReference type="NCBI Taxonomy" id="103775"/>
    <lineage>
        <taxon>Eukaryota</taxon>
        <taxon>Metazoa</taxon>
        <taxon>Ecdysozoa</taxon>
        <taxon>Arthropoda</taxon>
        <taxon>Hexapoda</taxon>
        <taxon>Insecta</taxon>
        <taxon>Pterygota</taxon>
        <taxon>Neoptera</taxon>
        <taxon>Endopterygota</taxon>
        <taxon>Diptera</taxon>
        <taxon>Brachycera</taxon>
        <taxon>Muscomorpha</taxon>
        <taxon>Ephydroidea</taxon>
        <taxon>Drosophilidae</taxon>
        <taxon>Drosophila</taxon>
        <taxon>Sophophora</taxon>
    </lineage>
</organism>
<evidence type="ECO:0000313" key="1">
    <source>
        <dbReference type="EMBL" id="KAI8043328.1"/>
    </source>
</evidence>
<proteinExistence type="predicted"/>
<dbReference type="Proteomes" id="UP001059596">
    <property type="component" value="Unassembled WGS sequence"/>
</dbReference>
<sequence length="67" mass="6963">MAAWEGERGACGCLRRLMMCSRRGAASGDVGLRLGTRTCELGAGSWELGAGNSHWPTPQTGICLAPA</sequence>
<name>A0A9P9YV36_9MUSC</name>